<proteinExistence type="predicted"/>
<dbReference type="InterPro" id="IPR012373">
    <property type="entry name" value="Ferrdict_sens_TM"/>
</dbReference>
<evidence type="ECO:0000313" key="4">
    <source>
        <dbReference type="EMBL" id="MDN5210459.1"/>
    </source>
</evidence>
<comment type="caution">
    <text evidence="4">The sequence shown here is derived from an EMBL/GenBank/DDBJ whole genome shotgun (WGS) entry which is preliminary data.</text>
</comment>
<protein>
    <submittedName>
        <fullName evidence="4">FecR family protein</fullName>
    </submittedName>
</protein>
<keyword evidence="5" id="KW-1185">Reference proteome</keyword>
<evidence type="ECO:0000313" key="5">
    <source>
        <dbReference type="Proteomes" id="UP001172083"/>
    </source>
</evidence>
<feature type="domain" description="Protein FecR C-terminal" evidence="3">
    <location>
        <begin position="268"/>
        <end position="334"/>
    </location>
</feature>
<keyword evidence="1" id="KW-1133">Transmembrane helix</keyword>
<keyword evidence="1" id="KW-0812">Transmembrane</keyword>
<dbReference type="Pfam" id="PF16344">
    <property type="entry name" value="FecR_C"/>
    <property type="match status" value="1"/>
</dbReference>
<organism evidence="4 5">
    <name type="scientific">Agaribacillus aureus</name>
    <dbReference type="NCBI Taxonomy" id="3051825"/>
    <lineage>
        <taxon>Bacteria</taxon>
        <taxon>Pseudomonadati</taxon>
        <taxon>Bacteroidota</taxon>
        <taxon>Cytophagia</taxon>
        <taxon>Cytophagales</taxon>
        <taxon>Splendidivirgaceae</taxon>
        <taxon>Agaribacillus</taxon>
    </lineage>
</organism>
<feature type="domain" description="FecR protein" evidence="2">
    <location>
        <begin position="131"/>
        <end position="224"/>
    </location>
</feature>
<dbReference type="EMBL" id="JAUJEB010000001">
    <property type="protein sequence ID" value="MDN5210459.1"/>
    <property type="molecule type" value="Genomic_DNA"/>
</dbReference>
<dbReference type="Gene3D" id="2.60.120.1440">
    <property type="match status" value="1"/>
</dbReference>
<name>A0ABT8KY97_9BACT</name>
<dbReference type="Proteomes" id="UP001172083">
    <property type="component" value="Unassembled WGS sequence"/>
</dbReference>
<evidence type="ECO:0000259" key="2">
    <source>
        <dbReference type="Pfam" id="PF04773"/>
    </source>
</evidence>
<dbReference type="Pfam" id="PF04773">
    <property type="entry name" value="FecR"/>
    <property type="match status" value="1"/>
</dbReference>
<feature type="transmembrane region" description="Helical" evidence="1">
    <location>
        <begin position="93"/>
        <end position="112"/>
    </location>
</feature>
<gene>
    <name evidence="4" type="ORF">QQ020_00320</name>
</gene>
<dbReference type="InterPro" id="IPR006860">
    <property type="entry name" value="FecR"/>
</dbReference>
<dbReference type="PANTHER" id="PTHR30273">
    <property type="entry name" value="PERIPLASMIC SIGNAL SENSOR AND SIGMA FACTOR ACTIVATOR FECR-RELATED"/>
    <property type="match status" value="1"/>
</dbReference>
<accession>A0ABT8KY97</accession>
<dbReference type="PANTHER" id="PTHR30273:SF2">
    <property type="entry name" value="PROTEIN FECR"/>
    <property type="match status" value="1"/>
</dbReference>
<dbReference type="InterPro" id="IPR032508">
    <property type="entry name" value="FecR_C"/>
</dbReference>
<sequence length="337" mass="38618">MKNLKDYTLEDLVQDESFQRYVRDGSEADRVIWEEFLKLYPEKEQMLQEGKAVIDQLYVKIPPQEFSEELTRFRSVIEADKTIKTGKPSTKSTWRYVAAAAISAIVLIPLLITTNKTSVREPDAISNIERSTAKGQRAKLLLKDSTMVKMNTQSSLIYPGTFAADSREVYLKGEAFFDVKRDENRPFIVHVGNLDVRVLGTSFNIRFYPEEETLDVSLVSGKVEVIRNDSVKLTLSPNTEAVLNRSTGQLTMASFDPYYKLAWKENIIRFNKASFEEIVNELEHWYGVEFIYDQHIVSDGFTGEFENMSLENILSGISHSLGFEFEIKGQQIKIFTK</sequence>
<reference evidence="4" key="1">
    <citation type="submission" date="2023-06" db="EMBL/GenBank/DDBJ databases">
        <title>Genomic of Agaribacillus aureum.</title>
        <authorList>
            <person name="Wang G."/>
        </authorList>
    </citation>
    <scope>NUCLEOTIDE SEQUENCE</scope>
    <source>
        <strain evidence="4">BMA12</strain>
    </source>
</reference>
<dbReference type="RefSeq" id="WP_346755803.1">
    <property type="nucleotide sequence ID" value="NZ_JAUJEB010000001.1"/>
</dbReference>
<keyword evidence="1" id="KW-0472">Membrane</keyword>
<dbReference type="Gene3D" id="3.55.50.30">
    <property type="match status" value="1"/>
</dbReference>
<dbReference type="PIRSF" id="PIRSF018266">
    <property type="entry name" value="FecR"/>
    <property type="match status" value="1"/>
</dbReference>
<evidence type="ECO:0000256" key="1">
    <source>
        <dbReference type="SAM" id="Phobius"/>
    </source>
</evidence>
<evidence type="ECO:0000259" key="3">
    <source>
        <dbReference type="Pfam" id="PF16344"/>
    </source>
</evidence>